<dbReference type="SUPFAM" id="SSF51735">
    <property type="entry name" value="NAD(P)-binding Rossmann-fold domains"/>
    <property type="match status" value="1"/>
</dbReference>
<name>A0A6G4WR43_9ACTN</name>
<gene>
    <name evidence="3" type="ORF">G5C65_04190</name>
</gene>
<dbReference type="InterPro" id="IPR002347">
    <property type="entry name" value="SDR_fam"/>
</dbReference>
<reference evidence="3 4" key="1">
    <citation type="submission" date="2020-02" db="EMBL/GenBank/DDBJ databases">
        <title>Whole-genome analyses of novel actinobacteria.</title>
        <authorList>
            <person name="Sahin N."/>
            <person name="Tatar D."/>
        </authorList>
    </citation>
    <scope>NUCLEOTIDE SEQUENCE [LARGE SCALE GENOMIC DNA]</scope>
    <source>
        <strain evidence="3 4">SB3404</strain>
    </source>
</reference>
<dbReference type="InterPro" id="IPR036291">
    <property type="entry name" value="NAD(P)-bd_dom_sf"/>
</dbReference>
<dbReference type="AlphaFoldDB" id="A0A6G4WR43"/>
<comment type="similarity">
    <text evidence="1">Belongs to the short-chain dehydrogenases/reductases (SDR) family.</text>
</comment>
<evidence type="ECO:0000256" key="2">
    <source>
        <dbReference type="ARBA" id="ARBA00023002"/>
    </source>
</evidence>
<evidence type="ECO:0000256" key="1">
    <source>
        <dbReference type="ARBA" id="ARBA00006484"/>
    </source>
</evidence>
<keyword evidence="4" id="KW-1185">Reference proteome</keyword>
<dbReference type="PRINTS" id="PR00080">
    <property type="entry name" value="SDRFAMILY"/>
</dbReference>
<evidence type="ECO:0000313" key="3">
    <source>
        <dbReference type="EMBL" id="NGO67568.1"/>
    </source>
</evidence>
<dbReference type="EMBL" id="JAAKZZ010000023">
    <property type="protein sequence ID" value="NGO67568.1"/>
    <property type="molecule type" value="Genomic_DNA"/>
</dbReference>
<dbReference type="GO" id="GO:0016491">
    <property type="term" value="F:oxidoreductase activity"/>
    <property type="evidence" value="ECO:0007669"/>
    <property type="project" value="UniProtKB-KW"/>
</dbReference>
<dbReference type="PRINTS" id="PR00081">
    <property type="entry name" value="GDHRDH"/>
</dbReference>
<dbReference type="PANTHER" id="PTHR43639">
    <property type="entry name" value="OXIDOREDUCTASE, SHORT-CHAIN DEHYDROGENASE/REDUCTASE FAMILY (AFU_ORTHOLOGUE AFUA_5G02870)"/>
    <property type="match status" value="1"/>
</dbReference>
<dbReference type="RefSeq" id="WP_165297227.1">
    <property type="nucleotide sequence ID" value="NZ_JAAKZZ010000023.1"/>
</dbReference>
<accession>A0A6G4WR43</accession>
<evidence type="ECO:0000313" key="4">
    <source>
        <dbReference type="Proteomes" id="UP000477722"/>
    </source>
</evidence>
<dbReference type="FunFam" id="3.40.50.720:FF:000084">
    <property type="entry name" value="Short-chain dehydrogenase reductase"/>
    <property type="match status" value="1"/>
</dbReference>
<dbReference type="Gene3D" id="3.40.50.720">
    <property type="entry name" value="NAD(P)-binding Rossmann-like Domain"/>
    <property type="match status" value="1"/>
</dbReference>
<dbReference type="Proteomes" id="UP000477722">
    <property type="component" value="Unassembled WGS sequence"/>
</dbReference>
<proteinExistence type="inferred from homology"/>
<dbReference type="Pfam" id="PF13561">
    <property type="entry name" value="adh_short_C2"/>
    <property type="match status" value="1"/>
</dbReference>
<comment type="caution">
    <text evidence="3">The sequence shown here is derived from an EMBL/GenBank/DDBJ whole genome shotgun (WGS) entry which is preliminary data.</text>
</comment>
<sequence length="253" mass="25916">MSTLMGKTALVTGSSRGIGRATAVRLARDGALVAVHYTANKDAAEETVSAIRGGGGRAFAVRAELGVPGDVDELFAGLEAGLVEHTGATALDILVNNAGVMGGGSAQETTPELFDRLFAVNVKAPFFLIQRAMANLSEGGRIVNISSGLSRIASPGVVTYALTKGAVEHLAPHFAKLLAPRGITVNTVAPGVTRNDSPVFDNADAVAEMARMSAFDRVGEPEDVADVVAFLASPQGRWVTGAFLDATGGSLLG</sequence>
<keyword evidence="2" id="KW-0560">Oxidoreductase</keyword>
<organism evidence="3 4">
    <name type="scientific">Streptomyces boncukensis</name>
    <dbReference type="NCBI Taxonomy" id="2711219"/>
    <lineage>
        <taxon>Bacteria</taxon>
        <taxon>Bacillati</taxon>
        <taxon>Actinomycetota</taxon>
        <taxon>Actinomycetes</taxon>
        <taxon>Kitasatosporales</taxon>
        <taxon>Streptomycetaceae</taxon>
        <taxon>Streptomyces</taxon>
    </lineage>
</organism>
<protein>
    <submittedName>
        <fullName evidence="3">SDR family oxidoreductase</fullName>
    </submittedName>
</protein>
<dbReference type="PANTHER" id="PTHR43639:SF1">
    <property type="entry name" value="SHORT-CHAIN DEHYDROGENASE_REDUCTASE FAMILY PROTEIN"/>
    <property type="match status" value="1"/>
</dbReference>